<dbReference type="PANTHER" id="PTHR34183">
    <property type="entry name" value="ENDOLYTIC PEPTIDOGLYCAN TRANSGLYCOSYLASE RLPA"/>
    <property type="match status" value="1"/>
</dbReference>
<comment type="function">
    <text evidence="4">Lytic transglycosylase with a strong preference for naked glycan strands that lack stem peptides.</text>
</comment>
<dbReference type="Gene3D" id="3.30.70.1070">
    <property type="entry name" value="Sporulation related repeat"/>
    <property type="match status" value="1"/>
</dbReference>
<comment type="similarity">
    <text evidence="4 5">Belongs to the RlpA family.</text>
</comment>
<dbReference type="PANTHER" id="PTHR34183:SF1">
    <property type="entry name" value="ENDOLYTIC PEPTIDOGLYCAN TRANSGLYCOSYLASE RLPA"/>
    <property type="match status" value="1"/>
</dbReference>
<keyword evidence="1" id="KW-0732">Signal</keyword>
<dbReference type="Pfam" id="PF05036">
    <property type="entry name" value="SPOR"/>
    <property type="match status" value="1"/>
</dbReference>
<evidence type="ECO:0000256" key="3">
    <source>
        <dbReference type="ARBA" id="ARBA00023316"/>
    </source>
</evidence>
<dbReference type="SUPFAM" id="SSF50685">
    <property type="entry name" value="Barwin-like endoglucanases"/>
    <property type="match status" value="1"/>
</dbReference>
<dbReference type="InterPro" id="IPR007730">
    <property type="entry name" value="SPOR-like_dom"/>
</dbReference>
<protein>
    <recommendedName>
        <fullName evidence="4">Endolytic peptidoglycan transglycosylase RlpA</fullName>
        <ecNumber evidence="4">4.2.2.-</ecNumber>
    </recommendedName>
</protein>
<dbReference type="GO" id="GO:0000270">
    <property type="term" value="P:peptidoglycan metabolic process"/>
    <property type="evidence" value="ECO:0007669"/>
    <property type="project" value="UniProtKB-UniRule"/>
</dbReference>
<evidence type="ECO:0000256" key="4">
    <source>
        <dbReference type="HAMAP-Rule" id="MF_02071"/>
    </source>
</evidence>
<feature type="domain" description="SPOR" evidence="6">
    <location>
        <begin position="201"/>
        <end position="285"/>
    </location>
</feature>
<dbReference type="InterPro" id="IPR009009">
    <property type="entry name" value="RlpA-like_DPBB"/>
</dbReference>
<dbReference type="GO" id="GO:0009279">
    <property type="term" value="C:cell outer membrane"/>
    <property type="evidence" value="ECO:0007669"/>
    <property type="project" value="TreeGrafter"/>
</dbReference>
<dbReference type="Gene3D" id="2.40.40.10">
    <property type="entry name" value="RlpA-like domain"/>
    <property type="match status" value="1"/>
</dbReference>
<dbReference type="Proteomes" id="UP000179076">
    <property type="component" value="Unassembled WGS sequence"/>
</dbReference>
<dbReference type="InterPro" id="IPR036680">
    <property type="entry name" value="SPOR-like_sf"/>
</dbReference>
<dbReference type="SUPFAM" id="SSF110997">
    <property type="entry name" value="Sporulation related repeat"/>
    <property type="match status" value="1"/>
</dbReference>
<dbReference type="GO" id="GO:0008932">
    <property type="term" value="F:lytic endotransglycosylase activity"/>
    <property type="evidence" value="ECO:0007669"/>
    <property type="project" value="UniProtKB-UniRule"/>
</dbReference>
<dbReference type="GO" id="GO:0042834">
    <property type="term" value="F:peptidoglycan binding"/>
    <property type="evidence" value="ECO:0007669"/>
    <property type="project" value="InterPro"/>
</dbReference>
<dbReference type="AlphaFoldDB" id="A0A1F6V282"/>
<proteinExistence type="inferred from homology"/>
<dbReference type="PROSITE" id="PS51724">
    <property type="entry name" value="SPOR"/>
    <property type="match status" value="1"/>
</dbReference>
<dbReference type="InterPro" id="IPR012997">
    <property type="entry name" value="RplA"/>
</dbReference>
<reference evidence="7 8" key="1">
    <citation type="journal article" date="2016" name="Nat. Commun.">
        <title>Thousands of microbial genomes shed light on interconnected biogeochemical processes in an aquifer system.</title>
        <authorList>
            <person name="Anantharaman K."/>
            <person name="Brown C.T."/>
            <person name="Hug L.A."/>
            <person name="Sharon I."/>
            <person name="Castelle C.J."/>
            <person name="Probst A.J."/>
            <person name="Thomas B.C."/>
            <person name="Singh A."/>
            <person name="Wilkins M.J."/>
            <person name="Karaoz U."/>
            <person name="Brodie E.L."/>
            <person name="Williams K.H."/>
            <person name="Hubbard S.S."/>
            <person name="Banfield J.F."/>
        </authorList>
    </citation>
    <scope>NUCLEOTIDE SEQUENCE [LARGE SCALE GENOMIC DNA]</scope>
</reference>
<evidence type="ECO:0000256" key="5">
    <source>
        <dbReference type="RuleBase" id="RU003495"/>
    </source>
</evidence>
<gene>
    <name evidence="4" type="primary">rlpA</name>
    <name evidence="7" type="ORF">A2W18_01310</name>
</gene>
<dbReference type="HAMAP" id="MF_02071">
    <property type="entry name" value="RlpA"/>
    <property type="match status" value="1"/>
</dbReference>
<sequence length="285" mass="30497">MNTDFTTRSTVLAAVLLIGACSSVPRGGYFQDDGPHERPPVDVLQVPDAVPRAEPRSTSGNKPYAVFGVNYTPLADARSYHERGVASWYGRKFHGRRTSSGEPYDMYAMTAAHRTLPLPSYVRVRNLQNGRSVVVRVNDRGPFLHNRLIDLSYTAGARLGVIGTGTAMVEIESITPDTPTPTVASAAGVQIIRTAAAAPLDTPPPRLSVQVGAFSRYENATSLRDRLQRAGFGPIFINSPTAGVAGDGAAIYRVRIGPIATVELGDQTVNKIAHFGIADALLVVD</sequence>
<keyword evidence="3 4" id="KW-0961">Cell wall biogenesis/degradation</keyword>
<dbReference type="GO" id="GO:0071555">
    <property type="term" value="P:cell wall organization"/>
    <property type="evidence" value="ECO:0007669"/>
    <property type="project" value="UniProtKB-KW"/>
</dbReference>
<keyword evidence="2 4" id="KW-0456">Lyase</keyword>
<evidence type="ECO:0000313" key="7">
    <source>
        <dbReference type="EMBL" id="OGI63524.1"/>
    </source>
</evidence>
<evidence type="ECO:0000259" key="6">
    <source>
        <dbReference type="PROSITE" id="PS51724"/>
    </source>
</evidence>
<dbReference type="InterPro" id="IPR036908">
    <property type="entry name" value="RlpA-like_sf"/>
</dbReference>
<evidence type="ECO:0000313" key="8">
    <source>
        <dbReference type="Proteomes" id="UP000179076"/>
    </source>
</evidence>
<dbReference type="EC" id="4.2.2.-" evidence="4"/>
<name>A0A1F6V282_9PROT</name>
<evidence type="ECO:0000256" key="1">
    <source>
        <dbReference type="ARBA" id="ARBA00022729"/>
    </source>
</evidence>
<dbReference type="FunFam" id="2.40.40.10:FF:000003">
    <property type="entry name" value="Endolytic peptidoglycan transglycosylase RlpA"/>
    <property type="match status" value="1"/>
</dbReference>
<dbReference type="NCBIfam" id="TIGR00413">
    <property type="entry name" value="rlpA"/>
    <property type="match status" value="1"/>
</dbReference>
<dbReference type="InterPro" id="IPR034718">
    <property type="entry name" value="RlpA"/>
</dbReference>
<comment type="caution">
    <text evidence="7">The sequence shown here is derived from an EMBL/GenBank/DDBJ whole genome shotgun (WGS) entry which is preliminary data.</text>
</comment>
<organism evidence="7 8">
    <name type="scientific">Candidatus Muproteobacteria bacterium RBG_16_60_9</name>
    <dbReference type="NCBI Taxonomy" id="1817755"/>
    <lineage>
        <taxon>Bacteria</taxon>
        <taxon>Pseudomonadati</taxon>
        <taxon>Pseudomonadota</taxon>
        <taxon>Candidatus Muproteobacteria</taxon>
    </lineage>
</organism>
<accession>A0A1F6V282</accession>
<dbReference type="Pfam" id="PF03330">
    <property type="entry name" value="DPBB_1"/>
    <property type="match status" value="1"/>
</dbReference>
<dbReference type="CDD" id="cd22268">
    <property type="entry name" value="DPBB_RlpA-like"/>
    <property type="match status" value="1"/>
</dbReference>
<dbReference type="EMBL" id="MFSP01000152">
    <property type="protein sequence ID" value="OGI63524.1"/>
    <property type="molecule type" value="Genomic_DNA"/>
</dbReference>
<evidence type="ECO:0000256" key="2">
    <source>
        <dbReference type="ARBA" id="ARBA00023239"/>
    </source>
</evidence>